<protein>
    <submittedName>
        <fullName evidence="1">Uncharacterized protein</fullName>
    </submittedName>
</protein>
<evidence type="ECO:0000313" key="2">
    <source>
        <dbReference type="Proteomes" id="UP000045285"/>
    </source>
</evidence>
<dbReference type="AlphaFoldDB" id="A0A090DGB7"/>
<keyword evidence="2" id="KW-1185">Reference proteome</keyword>
<proteinExistence type="predicted"/>
<accession>A0A090DGB7</accession>
<dbReference type="Proteomes" id="UP000045285">
    <property type="component" value="Unassembled WGS sequence"/>
</dbReference>
<gene>
    <name evidence="1" type="ORF">MPL3356_110398</name>
</gene>
<reference evidence="2" key="1">
    <citation type="submission" date="2014-08" db="EMBL/GenBank/DDBJ databases">
        <authorList>
            <person name="Moulin L."/>
        </authorList>
    </citation>
    <scope>NUCLEOTIDE SEQUENCE [LARGE SCALE GENOMIC DNA]</scope>
</reference>
<dbReference type="EMBL" id="CCMZ01000003">
    <property type="protein sequence ID" value="CDX12228.1"/>
    <property type="molecule type" value="Genomic_DNA"/>
</dbReference>
<sequence length="142" mass="15724">MARLVGIARSIARPGTITNAPYVRLDAMTRYVLPSTVIGRSFHCVVTNGPRNVISVMNELNVRRLIPVSTASHRDPEDGFGLKSKALVALFKVIARSSYDEIKATGRIGRRLRPRLECEVHSSRTVPPRVSGWFPREGRSSA</sequence>
<name>A0A090DGB7_MESPL</name>
<evidence type="ECO:0000313" key="1">
    <source>
        <dbReference type="EMBL" id="CDX12228.1"/>
    </source>
</evidence>
<organism evidence="1 2">
    <name type="scientific">Mesorhizobium plurifarium</name>
    <dbReference type="NCBI Taxonomy" id="69974"/>
    <lineage>
        <taxon>Bacteria</taxon>
        <taxon>Pseudomonadati</taxon>
        <taxon>Pseudomonadota</taxon>
        <taxon>Alphaproteobacteria</taxon>
        <taxon>Hyphomicrobiales</taxon>
        <taxon>Phyllobacteriaceae</taxon>
        <taxon>Mesorhizobium</taxon>
    </lineage>
</organism>